<evidence type="ECO:0000313" key="1">
    <source>
        <dbReference type="Proteomes" id="UP000694941"/>
    </source>
</evidence>
<dbReference type="GeneID" id="111089243"/>
<gene>
    <name evidence="2" type="primary">LOC111089243</name>
</gene>
<reference evidence="2" key="1">
    <citation type="submission" date="2025-08" db="UniProtKB">
        <authorList>
            <consortium name="RefSeq"/>
        </authorList>
    </citation>
    <scope>IDENTIFICATION</scope>
    <source>
        <tissue evidence="2">Muscle</tissue>
    </source>
</reference>
<evidence type="ECO:0000313" key="2">
    <source>
        <dbReference type="RefSeq" id="XP_022257095.1"/>
    </source>
</evidence>
<accession>A0ABM1TMI9</accession>
<dbReference type="Proteomes" id="UP000694941">
    <property type="component" value="Unplaced"/>
</dbReference>
<proteinExistence type="predicted"/>
<name>A0ABM1TMI9_LIMPO</name>
<dbReference type="RefSeq" id="XP_022257095.1">
    <property type="nucleotide sequence ID" value="XM_022401387.1"/>
</dbReference>
<sequence>MNIVCIHNVTVFTQRERDSCLKILFGTNRPIIPRQKLAFTIGKFKVEDKAILQSCSYRHLPVSRREREMKRYRVLTWTGVYVLFQNMMECLKKSCYKTVRVP</sequence>
<protein>
    <submittedName>
        <fullName evidence="2">Uncharacterized protein LOC111089243</fullName>
    </submittedName>
</protein>
<organism evidence="1 2">
    <name type="scientific">Limulus polyphemus</name>
    <name type="common">Atlantic horseshoe crab</name>
    <dbReference type="NCBI Taxonomy" id="6850"/>
    <lineage>
        <taxon>Eukaryota</taxon>
        <taxon>Metazoa</taxon>
        <taxon>Ecdysozoa</taxon>
        <taxon>Arthropoda</taxon>
        <taxon>Chelicerata</taxon>
        <taxon>Merostomata</taxon>
        <taxon>Xiphosura</taxon>
        <taxon>Limulidae</taxon>
        <taxon>Limulus</taxon>
    </lineage>
</organism>
<keyword evidence="1" id="KW-1185">Reference proteome</keyword>